<dbReference type="SUPFAM" id="SSF53335">
    <property type="entry name" value="S-adenosyl-L-methionine-dependent methyltransferases"/>
    <property type="match status" value="1"/>
</dbReference>
<feature type="active site" description="Nucleophile" evidence="5">
    <location>
        <position position="386"/>
    </location>
</feature>
<feature type="binding site" evidence="5">
    <location>
        <begin position="265"/>
        <end position="271"/>
    </location>
    <ligand>
        <name>S-adenosyl-L-methionine</name>
        <dbReference type="ChEBI" id="CHEBI:59789"/>
    </ligand>
</feature>
<name>A0A1H4AQ41_9ACTO</name>
<dbReference type="RefSeq" id="WP_261977064.1">
    <property type="nucleotide sequence ID" value="NZ_FNQV01000008.1"/>
</dbReference>
<proteinExistence type="inferred from homology"/>
<sequence length="451" mass="48784">MNLTDSRRVAIDTLLAIDLDGAYANLKLPEILREARLSPRDAAFATELVYGTSRLTGRYDAIFRMITNSRSMGDLDAPIRAILRMAAHDMLALKTSPHAAVSQAVDAAREYCGPKPTGFVNGVLRTLSRRELSEWKTDVLAERDGLAHWYSHPAWLVRELSAALAAHGEDPGEIARLLVANNNPPQVDLAVKIGDRDALIHHLPVPLEKTPYSPIGLRMERGNPGRIREVRAGKIAVQDEGSQLMALLAARTPIDGPDEKWLDMCAGPGGKAGVLAAEAAHRGADLVANEVSPHRTELVRGALAPFPDVTIRTGDGREIGAAEPESYDRILLDAPCTGVGSLRRRPEARWRKRPSDVPDLTALQRDLLASAAAALRPGGILTYVTCSPLVAETLTQVRHATKALGLKQLSAPDLLREAIGTDIDLPEGAQSVQLWPHRHGVDAMFGAVFTK</sequence>
<dbReference type="InterPro" id="IPR035926">
    <property type="entry name" value="NusB-like_sf"/>
</dbReference>
<dbReference type="Proteomes" id="UP000199288">
    <property type="component" value="Unassembled WGS sequence"/>
</dbReference>
<dbReference type="InterPro" id="IPR006027">
    <property type="entry name" value="NusB_RsmB_TIM44"/>
</dbReference>
<dbReference type="EMBL" id="FNQV01000008">
    <property type="protein sequence ID" value="SEA38035.1"/>
    <property type="molecule type" value="Genomic_DNA"/>
</dbReference>
<feature type="binding site" evidence="5">
    <location>
        <position position="333"/>
    </location>
    <ligand>
        <name>S-adenosyl-L-methionine</name>
        <dbReference type="ChEBI" id="CHEBI:59789"/>
    </ligand>
</feature>
<dbReference type="Pfam" id="PF01189">
    <property type="entry name" value="Methyltr_RsmB-F"/>
    <property type="match status" value="1"/>
</dbReference>
<dbReference type="InterPro" id="IPR029063">
    <property type="entry name" value="SAM-dependent_MTases_sf"/>
</dbReference>
<dbReference type="InterPro" id="IPR049560">
    <property type="entry name" value="MeTrfase_RsmB-F_NOP2_cat"/>
</dbReference>
<accession>A0A1H4AQ41</accession>
<dbReference type="GO" id="GO:0008173">
    <property type="term" value="F:RNA methyltransferase activity"/>
    <property type="evidence" value="ECO:0007669"/>
    <property type="project" value="InterPro"/>
</dbReference>
<feature type="binding site" evidence="5">
    <location>
        <position position="290"/>
    </location>
    <ligand>
        <name>S-adenosyl-L-methionine</name>
        <dbReference type="ChEBI" id="CHEBI:59789"/>
    </ligand>
</feature>
<comment type="similarity">
    <text evidence="5">Belongs to the class I-like SAM-binding methyltransferase superfamily. RsmB/NOP family.</text>
</comment>
<dbReference type="InterPro" id="IPR001678">
    <property type="entry name" value="MeTrfase_RsmB-F_NOP2_dom"/>
</dbReference>
<evidence type="ECO:0000313" key="8">
    <source>
        <dbReference type="Proteomes" id="UP000199288"/>
    </source>
</evidence>
<dbReference type="SUPFAM" id="SSF48013">
    <property type="entry name" value="NusB-like"/>
    <property type="match status" value="1"/>
</dbReference>
<evidence type="ECO:0000256" key="1">
    <source>
        <dbReference type="ARBA" id="ARBA00022603"/>
    </source>
</evidence>
<feature type="domain" description="SAM-dependent MTase RsmB/NOP-type" evidence="6">
    <location>
        <begin position="163"/>
        <end position="451"/>
    </location>
</feature>
<evidence type="ECO:0000256" key="2">
    <source>
        <dbReference type="ARBA" id="ARBA00022679"/>
    </source>
</evidence>
<evidence type="ECO:0000256" key="3">
    <source>
        <dbReference type="ARBA" id="ARBA00022691"/>
    </source>
</evidence>
<evidence type="ECO:0000256" key="5">
    <source>
        <dbReference type="PROSITE-ProRule" id="PRU01023"/>
    </source>
</evidence>
<dbReference type="Pfam" id="PF01029">
    <property type="entry name" value="NusB"/>
    <property type="match status" value="1"/>
</dbReference>
<gene>
    <name evidence="7" type="ORF">SAMN02910418_01469</name>
</gene>
<keyword evidence="8" id="KW-1185">Reference proteome</keyword>
<keyword evidence="4 5" id="KW-0694">RNA-binding</keyword>
<dbReference type="Gene3D" id="3.40.50.150">
    <property type="entry name" value="Vaccinia Virus protein VP39"/>
    <property type="match status" value="1"/>
</dbReference>
<dbReference type="AlphaFoldDB" id="A0A1H4AQ41"/>
<dbReference type="GO" id="GO:0006355">
    <property type="term" value="P:regulation of DNA-templated transcription"/>
    <property type="evidence" value="ECO:0007669"/>
    <property type="project" value="InterPro"/>
</dbReference>
<protein>
    <submittedName>
        <fullName evidence="7">16S rRNA (Cytosine967-C5)-methyltransferase</fullName>
    </submittedName>
</protein>
<evidence type="ECO:0000259" key="6">
    <source>
        <dbReference type="PROSITE" id="PS51686"/>
    </source>
</evidence>
<dbReference type="Gene3D" id="1.10.940.10">
    <property type="entry name" value="NusB-like"/>
    <property type="match status" value="1"/>
</dbReference>
<dbReference type="CDD" id="cd02440">
    <property type="entry name" value="AdoMet_MTases"/>
    <property type="match status" value="1"/>
</dbReference>
<dbReference type="PROSITE" id="PS51686">
    <property type="entry name" value="SAM_MT_RSMB_NOP"/>
    <property type="match status" value="1"/>
</dbReference>
<evidence type="ECO:0000313" key="7">
    <source>
        <dbReference type="EMBL" id="SEA38035.1"/>
    </source>
</evidence>
<dbReference type="PRINTS" id="PR02008">
    <property type="entry name" value="RCMTFAMILY"/>
</dbReference>
<organism evidence="7 8">
    <name type="scientific">Bowdeniella nasicola</name>
    <dbReference type="NCBI Taxonomy" id="208480"/>
    <lineage>
        <taxon>Bacteria</taxon>
        <taxon>Bacillati</taxon>
        <taxon>Actinomycetota</taxon>
        <taxon>Actinomycetes</taxon>
        <taxon>Actinomycetales</taxon>
        <taxon>Actinomycetaceae</taxon>
        <taxon>Bowdeniella</taxon>
    </lineage>
</organism>
<dbReference type="GO" id="GO:0001510">
    <property type="term" value="P:RNA methylation"/>
    <property type="evidence" value="ECO:0007669"/>
    <property type="project" value="InterPro"/>
</dbReference>
<reference evidence="8" key="1">
    <citation type="submission" date="2016-10" db="EMBL/GenBank/DDBJ databases">
        <authorList>
            <person name="Varghese N."/>
            <person name="Submissions S."/>
        </authorList>
    </citation>
    <scope>NUCLEOTIDE SEQUENCE [LARGE SCALE GENOMIC DNA]</scope>
    <source>
        <strain evidence="8">KPR-1</strain>
    </source>
</reference>
<dbReference type="GO" id="GO:0003723">
    <property type="term" value="F:RNA binding"/>
    <property type="evidence" value="ECO:0007669"/>
    <property type="project" value="UniProtKB-UniRule"/>
</dbReference>
<keyword evidence="1 5" id="KW-0489">Methyltransferase</keyword>
<evidence type="ECO:0000256" key="4">
    <source>
        <dbReference type="ARBA" id="ARBA00022884"/>
    </source>
</evidence>
<feature type="binding site" evidence="5">
    <location>
        <position position="315"/>
    </location>
    <ligand>
        <name>S-adenosyl-L-methionine</name>
        <dbReference type="ChEBI" id="CHEBI:59789"/>
    </ligand>
</feature>
<dbReference type="InterPro" id="IPR023267">
    <property type="entry name" value="RCMT"/>
</dbReference>
<keyword evidence="3 5" id="KW-0949">S-adenosyl-L-methionine</keyword>
<keyword evidence="2 5" id="KW-0808">Transferase</keyword>
<dbReference type="PANTHER" id="PTHR22807:SF53">
    <property type="entry name" value="RIBOSOMAL RNA SMALL SUBUNIT METHYLTRANSFERASE B-RELATED"/>
    <property type="match status" value="1"/>
</dbReference>
<dbReference type="PANTHER" id="PTHR22807">
    <property type="entry name" value="NOP2 YEAST -RELATED NOL1/NOP2/FMU SUN DOMAIN-CONTAINING"/>
    <property type="match status" value="1"/>
</dbReference>